<name>A0A1B6DIC8_9HEMI</name>
<dbReference type="AlphaFoldDB" id="A0A1B6DIC8"/>
<evidence type="ECO:0000313" key="1">
    <source>
        <dbReference type="EMBL" id="JAS25456.1"/>
    </source>
</evidence>
<organism evidence="1">
    <name type="scientific">Clastoptera arizonana</name>
    <name type="common">Arizona spittle bug</name>
    <dbReference type="NCBI Taxonomy" id="38151"/>
    <lineage>
        <taxon>Eukaryota</taxon>
        <taxon>Metazoa</taxon>
        <taxon>Ecdysozoa</taxon>
        <taxon>Arthropoda</taxon>
        <taxon>Hexapoda</taxon>
        <taxon>Insecta</taxon>
        <taxon>Pterygota</taxon>
        <taxon>Neoptera</taxon>
        <taxon>Paraneoptera</taxon>
        <taxon>Hemiptera</taxon>
        <taxon>Auchenorrhyncha</taxon>
        <taxon>Cercopoidea</taxon>
        <taxon>Clastopteridae</taxon>
        <taxon>Clastoptera</taxon>
    </lineage>
</organism>
<proteinExistence type="predicted"/>
<feature type="non-terminal residue" evidence="1">
    <location>
        <position position="125"/>
    </location>
</feature>
<gene>
    <name evidence="1" type="ORF">g.5510</name>
</gene>
<protein>
    <submittedName>
        <fullName evidence="1">Uncharacterized protein</fullName>
    </submittedName>
</protein>
<sequence length="125" mass="14085">MAYLNMAGSLLKATYKKQELKIFGRLLSKNTQRQYSSKDPKKIYTADIPQKAEDCGCVSLPSVKPQKLEGESINKSNDLCQSNKDLPITDKVIDSKNFKMDNCKKEKVAQDCDPIKLKNDSLNPQ</sequence>
<reference evidence="1" key="1">
    <citation type="submission" date="2015-12" db="EMBL/GenBank/DDBJ databases">
        <title>De novo transcriptome assembly of four potential Pierce s Disease insect vectors from Arizona vineyards.</title>
        <authorList>
            <person name="Tassone E.E."/>
        </authorList>
    </citation>
    <scope>NUCLEOTIDE SEQUENCE</scope>
</reference>
<accession>A0A1B6DIC8</accession>
<dbReference type="EMBL" id="GEDC01011842">
    <property type="protein sequence ID" value="JAS25456.1"/>
    <property type="molecule type" value="Transcribed_RNA"/>
</dbReference>